<dbReference type="InterPro" id="IPR027417">
    <property type="entry name" value="P-loop_NTPase"/>
</dbReference>
<feature type="domain" description="SRP54-type proteins GTP-binding" evidence="4">
    <location>
        <begin position="46"/>
        <end position="59"/>
    </location>
</feature>
<dbReference type="PANTHER" id="PTHR11564:SF5">
    <property type="entry name" value="SIGNAL RECOGNITION PARTICLE SUBUNIT SRP54"/>
    <property type="match status" value="1"/>
</dbReference>
<dbReference type="EMBL" id="VSSQ01087969">
    <property type="protein sequence ID" value="MPN34762.1"/>
    <property type="molecule type" value="Genomic_DNA"/>
</dbReference>
<accession>A0A645H8S0</accession>
<gene>
    <name evidence="5" type="primary">ffh_45</name>
    <name evidence="5" type="ORF">SDC9_182256</name>
</gene>
<reference evidence="5" key="1">
    <citation type="submission" date="2019-08" db="EMBL/GenBank/DDBJ databases">
        <authorList>
            <person name="Kucharzyk K."/>
            <person name="Murdoch R.W."/>
            <person name="Higgins S."/>
            <person name="Loffler F."/>
        </authorList>
    </citation>
    <scope>NUCLEOTIDE SEQUENCE</scope>
</reference>
<dbReference type="InterPro" id="IPR042101">
    <property type="entry name" value="SRP54_N_sf"/>
</dbReference>
<dbReference type="Gene3D" id="1.10.260.30">
    <property type="entry name" value="Signal recognition particle, SRP54 subunit, M-domain"/>
    <property type="match status" value="1"/>
</dbReference>
<evidence type="ECO:0000256" key="3">
    <source>
        <dbReference type="SAM" id="Coils"/>
    </source>
</evidence>
<keyword evidence="2" id="KW-0342">GTP-binding</keyword>
<dbReference type="Gene3D" id="3.40.50.300">
    <property type="entry name" value="P-loop containing nucleotide triphosphate hydrolases"/>
    <property type="match status" value="1"/>
</dbReference>
<dbReference type="GO" id="GO:0048500">
    <property type="term" value="C:signal recognition particle"/>
    <property type="evidence" value="ECO:0007669"/>
    <property type="project" value="InterPro"/>
</dbReference>
<dbReference type="InterPro" id="IPR036891">
    <property type="entry name" value="Signal_recog_part_SRP54_M_sf"/>
</dbReference>
<dbReference type="InterPro" id="IPR004125">
    <property type="entry name" value="Signal_recog_particle_SRP54_M"/>
</dbReference>
<keyword evidence="3" id="KW-0175">Coiled coil</keyword>
<organism evidence="5">
    <name type="scientific">bioreactor metagenome</name>
    <dbReference type="NCBI Taxonomy" id="1076179"/>
    <lineage>
        <taxon>unclassified sequences</taxon>
        <taxon>metagenomes</taxon>
        <taxon>ecological metagenomes</taxon>
    </lineage>
</organism>
<dbReference type="InterPro" id="IPR022941">
    <property type="entry name" value="SRP54"/>
</dbReference>
<comment type="caution">
    <text evidence="5">The sequence shown here is derived from an EMBL/GenBank/DDBJ whole genome shotgun (WGS) entry which is preliminary data.</text>
</comment>
<dbReference type="PROSITE" id="PS00300">
    <property type="entry name" value="SRP54"/>
    <property type="match status" value="1"/>
</dbReference>
<sequence length="220" mass="24458">MTGQDAVKVTETFNERLELTGVILTKLDGDTRGGAALSVKAVTGKPIKFVGMGEKTDALEPFYPDRMASRILGMGDILTLIDKAQANVDLKKAQEMEQRMRKAEMTLDDFLEQMQQMKNMGPLDQILGMLPGAGKIKGLKDMQVDEKDMAHTEAIIRSMTPEERRRPQIINGSRRKRIAAGSGTSIADVNRLIKQFEQSQKLIKQFGQMGKGKKGFKLPF</sequence>
<dbReference type="SUPFAM" id="SSF47446">
    <property type="entry name" value="Signal peptide-binding domain"/>
    <property type="match status" value="1"/>
</dbReference>
<proteinExistence type="predicted"/>
<dbReference type="PANTHER" id="PTHR11564">
    <property type="entry name" value="SIGNAL RECOGNITION PARTICLE 54K PROTEIN SRP54"/>
    <property type="match status" value="1"/>
</dbReference>
<protein>
    <submittedName>
        <fullName evidence="5">Signal recognition particle protein</fullName>
    </submittedName>
</protein>
<dbReference type="Pfam" id="PF00448">
    <property type="entry name" value="SRP54"/>
    <property type="match status" value="1"/>
</dbReference>
<dbReference type="GO" id="GO:0003924">
    <property type="term" value="F:GTPase activity"/>
    <property type="evidence" value="ECO:0007669"/>
    <property type="project" value="InterPro"/>
</dbReference>
<dbReference type="Gene3D" id="1.20.120.140">
    <property type="entry name" value="Signal recognition particle SRP54, nucleotide-binding domain"/>
    <property type="match status" value="1"/>
</dbReference>
<feature type="coiled-coil region" evidence="3">
    <location>
        <begin position="83"/>
        <end position="120"/>
    </location>
</feature>
<dbReference type="AlphaFoldDB" id="A0A645H8S0"/>
<evidence type="ECO:0000259" key="4">
    <source>
        <dbReference type="PROSITE" id="PS00300"/>
    </source>
</evidence>
<dbReference type="SUPFAM" id="SSF52540">
    <property type="entry name" value="P-loop containing nucleoside triphosphate hydrolases"/>
    <property type="match status" value="1"/>
</dbReference>
<evidence type="ECO:0000256" key="2">
    <source>
        <dbReference type="ARBA" id="ARBA00023134"/>
    </source>
</evidence>
<dbReference type="GO" id="GO:0006614">
    <property type="term" value="P:SRP-dependent cotranslational protein targeting to membrane"/>
    <property type="evidence" value="ECO:0007669"/>
    <property type="project" value="InterPro"/>
</dbReference>
<keyword evidence="1" id="KW-0547">Nucleotide-binding</keyword>
<dbReference type="SMART" id="SM00962">
    <property type="entry name" value="SRP54"/>
    <property type="match status" value="1"/>
</dbReference>
<dbReference type="Pfam" id="PF02978">
    <property type="entry name" value="SRP_SPB"/>
    <property type="match status" value="1"/>
</dbReference>
<evidence type="ECO:0000313" key="5">
    <source>
        <dbReference type="EMBL" id="MPN34762.1"/>
    </source>
</evidence>
<evidence type="ECO:0000256" key="1">
    <source>
        <dbReference type="ARBA" id="ARBA00022741"/>
    </source>
</evidence>
<dbReference type="GO" id="GO:0008312">
    <property type="term" value="F:7S RNA binding"/>
    <property type="evidence" value="ECO:0007669"/>
    <property type="project" value="InterPro"/>
</dbReference>
<dbReference type="GO" id="GO:0005525">
    <property type="term" value="F:GTP binding"/>
    <property type="evidence" value="ECO:0007669"/>
    <property type="project" value="UniProtKB-KW"/>
</dbReference>
<name>A0A645H8S0_9ZZZZ</name>
<dbReference type="InterPro" id="IPR000897">
    <property type="entry name" value="SRP54_GTPase_dom"/>
</dbReference>